<proteinExistence type="inferred from homology"/>
<dbReference type="InterPro" id="IPR015942">
    <property type="entry name" value="Asp/Glu/hydantoin_racemase"/>
</dbReference>
<gene>
    <name evidence="2" type="ORF">J2Z79_003437</name>
</gene>
<dbReference type="EMBL" id="JAGGLG010000042">
    <property type="protein sequence ID" value="MBP2019990.1"/>
    <property type="molecule type" value="Genomic_DNA"/>
</dbReference>
<name>A0ABS4JWT3_9FIRM</name>
<evidence type="ECO:0000313" key="2">
    <source>
        <dbReference type="EMBL" id="MBP2019990.1"/>
    </source>
</evidence>
<evidence type="ECO:0000313" key="3">
    <source>
        <dbReference type="Proteomes" id="UP001519289"/>
    </source>
</evidence>
<evidence type="ECO:0000256" key="1">
    <source>
        <dbReference type="ARBA" id="ARBA00038414"/>
    </source>
</evidence>
<dbReference type="InterPro" id="IPR053714">
    <property type="entry name" value="Iso_Racemase_Enz_sf"/>
</dbReference>
<dbReference type="Proteomes" id="UP001519289">
    <property type="component" value="Unassembled WGS sequence"/>
</dbReference>
<protein>
    <submittedName>
        <fullName evidence="2">Asp/Glu/hydantoin racemase</fullName>
    </submittedName>
</protein>
<dbReference type="Gene3D" id="3.40.50.12500">
    <property type="match status" value="1"/>
</dbReference>
<reference evidence="2 3" key="1">
    <citation type="submission" date="2021-03" db="EMBL/GenBank/DDBJ databases">
        <title>Genomic Encyclopedia of Type Strains, Phase IV (KMG-IV): sequencing the most valuable type-strain genomes for metagenomic binning, comparative biology and taxonomic classification.</title>
        <authorList>
            <person name="Goeker M."/>
        </authorList>
    </citation>
    <scope>NUCLEOTIDE SEQUENCE [LARGE SCALE GENOMIC DNA]</scope>
    <source>
        <strain evidence="2 3">DSM 27138</strain>
    </source>
</reference>
<comment type="similarity">
    <text evidence="1">Belongs to the HyuE racemase family.</text>
</comment>
<comment type="caution">
    <text evidence="2">The sequence shown here is derived from an EMBL/GenBank/DDBJ whole genome shotgun (WGS) entry which is preliminary data.</text>
</comment>
<dbReference type="Pfam" id="PF01177">
    <property type="entry name" value="Asp_Glu_race"/>
    <property type="match status" value="1"/>
</dbReference>
<sequence>MSKTLALLHTTPVTVGAMSELAARELPGVRVINLLDDSLLKDVIAAGGVTAAVEARMRAYFEQARVAGADAVLCCCSSVGDVVDRARAEAPIPLLRIDEPMAVEAVQSGRRIGVIATVRTTLEPTVGLIRRKAQELGRAVDVEPVLVQGAFAALSAGDGAAHDRLVKEALIALLKRSDVVVLAQASIARVLAALEQPPAIPVLTSPLSGLKAAGAILAE</sequence>
<dbReference type="RefSeq" id="WP_209468093.1">
    <property type="nucleotide sequence ID" value="NZ_JAGGLG010000042.1"/>
</dbReference>
<accession>A0ABS4JWT3</accession>
<keyword evidence="3" id="KW-1185">Reference proteome</keyword>
<organism evidence="2 3">
    <name type="scientific">Symbiobacterium terraclitae</name>
    <dbReference type="NCBI Taxonomy" id="557451"/>
    <lineage>
        <taxon>Bacteria</taxon>
        <taxon>Bacillati</taxon>
        <taxon>Bacillota</taxon>
        <taxon>Clostridia</taxon>
        <taxon>Eubacteriales</taxon>
        <taxon>Symbiobacteriaceae</taxon>
        <taxon>Symbiobacterium</taxon>
    </lineage>
</organism>